<dbReference type="InterPro" id="IPR036914">
    <property type="entry name" value="MGS-like_dom_sf"/>
</dbReference>
<comment type="catalytic activity">
    <reaction evidence="8">
        <text>IMP + H2O = 5-formamido-1-(5-phospho-D-ribosyl)imidazole-4-carboxamide</text>
        <dbReference type="Rhea" id="RHEA:18445"/>
        <dbReference type="ChEBI" id="CHEBI:15377"/>
        <dbReference type="ChEBI" id="CHEBI:58053"/>
        <dbReference type="ChEBI" id="CHEBI:58467"/>
        <dbReference type="EC" id="3.5.4.10"/>
    </reaction>
</comment>
<dbReference type="InterPro" id="IPR024051">
    <property type="entry name" value="AICAR_Tfase_dup_dom_sf"/>
</dbReference>
<dbReference type="EC" id="2.1.2.3" evidence="8"/>
<comment type="similarity">
    <text evidence="3 8">Belongs to the PurH family.</text>
</comment>
<dbReference type="PANTHER" id="PTHR11692">
    <property type="entry name" value="BIFUNCTIONAL PURINE BIOSYNTHESIS PROTEIN PURH"/>
    <property type="match status" value="1"/>
</dbReference>
<evidence type="ECO:0000256" key="7">
    <source>
        <dbReference type="ARBA" id="ARBA00023268"/>
    </source>
</evidence>
<evidence type="ECO:0000256" key="5">
    <source>
        <dbReference type="ARBA" id="ARBA00022755"/>
    </source>
</evidence>
<dbReference type="InterPro" id="IPR002695">
    <property type="entry name" value="PurH-like"/>
</dbReference>
<dbReference type="EC" id="3.5.4.10" evidence="8"/>
<dbReference type="GO" id="GO:0006189">
    <property type="term" value="P:'de novo' IMP biosynthetic process"/>
    <property type="evidence" value="ECO:0007669"/>
    <property type="project" value="UniProtKB-UniRule"/>
</dbReference>
<evidence type="ECO:0000259" key="9">
    <source>
        <dbReference type="PROSITE" id="PS51855"/>
    </source>
</evidence>
<dbReference type="GO" id="GO:0004643">
    <property type="term" value="F:phosphoribosylaminoimidazolecarboxamide formyltransferase activity"/>
    <property type="evidence" value="ECO:0007669"/>
    <property type="project" value="UniProtKB-UniRule"/>
</dbReference>
<keyword evidence="11" id="KW-1185">Reference proteome</keyword>
<comment type="catalytic activity">
    <reaction evidence="8">
        <text>(6R)-10-formyltetrahydrofolate + 5-amino-1-(5-phospho-beta-D-ribosyl)imidazole-4-carboxamide = 5-formamido-1-(5-phospho-D-ribosyl)imidazole-4-carboxamide + (6S)-5,6,7,8-tetrahydrofolate</text>
        <dbReference type="Rhea" id="RHEA:22192"/>
        <dbReference type="ChEBI" id="CHEBI:57453"/>
        <dbReference type="ChEBI" id="CHEBI:58467"/>
        <dbReference type="ChEBI" id="CHEBI:58475"/>
        <dbReference type="ChEBI" id="CHEBI:195366"/>
        <dbReference type="EC" id="2.1.2.3"/>
    </reaction>
</comment>
<dbReference type="OrthoDB" id="9802065at2"/>
<keyword evidence="5 8" id="KW-0658">Purine biosynthesis</keyword>
<feature type="domain" description="MGS-like" evidence="9">
    <location>
        <begin position="1"/>
        <end position="145"/>
    </location>
</feature>
<dbReference type="EMBL" id="NXLQ01000001">
    <property type="protein sequence ID" value="RDU67461.1"/>
    <property type="molecule type" value="Genomic_DNA"/>
</dbReference>
<evidence type="ECO:0000256" key="8">
    <source>
        <dbReference type="HAMAP-Rule" id="MF_00139"/>
    </source>
</evidence>
<dbReference type="Pfam" id="PF02142">
    <property type="entry name" value="MGS"/>
    <property type="match status" value="1"/>
</dbReference>
<gene>
    <name evidence="8" type="primary">purH</name>
    <name evidence="10" type="ORF">CQA53_00050</name>
</gene>
<evidence type="ECO:0000256" key="1">
    <source>
        <dbReference type="ARBA" id="ARBA00004844"/>
    </source>
</evidence>
<comment type="domain">
    <text evidence="8">The IMP cyclohydrolase activity resides in the N-terminal region.</text>
</comment>
<dbReference type="SMART" id="SM00798">
    <property type="entry name" value="AICARFT_IMPCHas"/>
    <property type="match status" value="1"/>
</dbReference>
<dbReference type="GO" id="GO:0003937">
    <property type="term" value="F:IMP cyclohydrolase activity"/>
    <property type="evidence" value="ECO:0007669"/>
    <property type="project" value="UniProtKB-UniRule"/>
</dbReference>
<dbReference type="HAMAP" id="MF_00139">
    <property type="entry name" value="PurH"/>
    <property type="match status" value="1"/>
</dbReference>
<dbReference type="NCBIfam" id="NF002049">
    <property type="entry name" value="PRK00881.1"/>
    <property type="match status" value="1"/>
</dbReference>
<evidence type="ECO:0000256" key="4">
    <source>
        <dbReference type="ARBA" id="ARBA00022679"/>
    </source>
</evidence>
<dbReference type="PIRSF" id="PIRSF000414">
    <property type="entry name" value="AICARFT_IMPCHas"/>
    <property type="match status" value="1"/>
</dbReference>
<dbReference type="PANTHER" id="PTHR11692:SF0">
    <property type="entry name" value="BIFUNCTIONAL PURINE BIOSYNTHESIS PROTEIN ATIC"/>
    <property type="match status" value="1"/>
</dbReference>
<dbReference type="UniPathway" id="UPA00074">
    <property type="reaction ID" value="UER00133"/>
</dbReference>
<dbReference type="Proteomes" id="UP000256379">
    <property type="component" value="Unassembled WGS sequence"/>
</dbReference>
<dbReference type="Gene3D" id="3.40.140.20">
    <property type="match status" value="2"/>
</dbReference>
<dbReference type="AlphaFoldDB" id="A0A3D8IS93"/>
<evidence type="ECO:0000256" key="2">
    <source>
        <dbReference type="ARBA" id="ARBA00004954"/>
    </source>
</evidence>
<keyword evidence="4 8" id="KW-0808">Transferase</keyword>
<dbReference type="RefSeq" id="WP_115541989.1">
    <property type="nucleotide sequence ID" value="NZ_NXLQ01000001.1"/>
</dbReference>
<dbReference type="GO" id="GO:0005829">
    <property type="term" value="C:cytosol"/>
    <property type="evidence" value="ECO:0007669"/>
    <property type="project" value="TreeGrafter"/>
</dbReference>
<comment type="caution">
    <text evidence="10">The sequence shown here is derived from an EMBL/GenBank/DDBJ whole genome shotgun (WGS) entry which is preliminary data.</text>
</comment>
<accession>A0A3D8IS93</accession>
<evidence type="ECO:0000313" key="11">
    <source>
        <dbReference type="Proteomes" id="UP000256379"/>
    </source>
</evidence>
<evidence type="ECO:0000256" key="6">
    <source>
        <dbReference type="ARBA" id="ARBA00022801"/>
    </source>
</evidence>
<dbReference type="PROSITE" id="PS51855">
    <property type="entry name" value="MGS"/>
    <property type="match status" value="1"/>
</dbReference>
<comment type="pathway">
    <text evidence="2 8">Purine metabolism; IMP biosynthesis via de novo pathway; 5-formamido-1-(5-phospho-D-ribosyl)imidazole-4-carboxamide from 5-amino-1-(5-phospho-D-ribosyl)imidazole-4-carboxamide (10-formyl THF route): step 1/1.</text>
</comment>
<dbReference type="InterPro" id="IPR016193">
    <property type="entry name" value="Cytidine_deaminase-like"/>
</dbReference>
<dbReference type="Pfam" id="PF01808">
    <property type="entry name" value="AICARFT_IMPCHas"/>
    <property type="match status" value="1"/>
</dbReference>
<comment type="pathway">
    <text evidence="1 8">Purine metabolism; IMP biosynthesis via de novo pathway; IMP from 5-formamido-1-(5-phospho-D-ribosyl)imidazole-4-carboxamide: step 1/1.</text>
</comment>
<evidence type="ECO:0000313" key="10">
    <source>
        <dbReference type="EMBL" id="RDU67461.1"/>
    </source>
</evidence>
<dbReference type="SUPFAM" id="SSF52335">
    <property type="entry name" value="Methylglyoxal synthase-like"/>
    <property type="match status" value="1"/>
</dbReference>
<dbReference type="SUPFAM" id="SSF53927">
    <property type="entry name" value="Cytidine deaminase-like"/>
    <property type="match status" value="1"/>
</dbReference>
<dbReference type="SMART" id="SM00851">
    <property type="entry name" value="MGS"/>
    <property type="match status" value="1"/>
</dbReference>
<keyword evidence="6 8" id="KW-0378">Hydrolase</keyword>
<organism evidence="10 11">
    <name type="scientific">Helicobacter didelphidarum</name>
    <dbReference type="NCBI Taxonomy" id="2040648"/>
    <lineage>
        <taxon>Bacteria</taxon>
        <taxon>Pseudomonadati</taxon>
        <taxon>Campylobacterota</taxon>
        <taxon>Epsilonproteobacteria</taxon>
        <taxon>Campylobacterales</taxon>
        <taxon>Helicobacteraceae</taxon>
        <taxon>Helicobacter</taxon>
    </lineage>
</organism>
<dbReference type="Gene3D" id="3.40.50.1380">
    <property type="entry name" value="Methylglyoxal synthase-like domain"/>
    <property type="match status" value="1"/>
</dbReference>
<reference evidence="10 11" key="1">
    <citation type="submission" date="2018-04" db="EMBL/GenBank/DDBJ databases">
        <title>Novel Campyloabacter and Helicobacter Species and Strains.</title>
        <authorList>
            <person name="Mannion A.J."/>
            <person name="Shen Z."/>
            <person name="Fox J.G."/>
        </authorList>
    </citation>
    <scope>NUCLEOTIDE SEQUENCE [LARGE SCALE GENOMIC DNA]</scope>
    <source>
        <strain evidence="10 11">MIT 17-337</strain>
    </source>
</reference>
<keyword evidence="7 8" id="KW-0511">Multifunctional enzyme</keyword>
<dbReference type="FunFam" id="3.40.50.1380:FF:000001">
    <property type="entry name" value="Bifunctional purine biosynthesis protein PurH"/>
    <property type="match status" value="1"/>
</dbReference>
<dbReference type="InterPro" id="IPR011607">
    <property type="entry name" value="MGS-like_dom"/>
</dbReference>
<evidence type="ECO:0000256" key="3">
    <source>
        <dbReference type="ARBA" id="ARBA00007667"/>
    </source>
</evidence>
<proteinExistence type="inferred from homology"/>
<protein>
    <recommendedName>
        <fullName evidence="8">Bifunctional purine biosynthesis protein PurH</fullName>
    </recommendedName>
    <domain>
        <recommendedName>
            <fullName evidence="8">Phosphoribosylaminoimidazolecarboxamide formyltransferase</fullName>
            <ecNumber evidence="8">2.1.2.3</ecNumber>
        </recommendedName>
        <alternativeName>
            <fullName evidence="8">AICAR transformylase</fullName>
        </alternativeName>
    </domain>
    <domain>
        <recommendedName>
            <fullName evidence="8">IMP cyclohydrolase</fullName>
            <ecNumber evidence="8">3.5.4.10</ecNumber>
        </recommendedName>
        <alternativeName>
            <fullName evidence="8">ATIC</fullName>
        </alternativeName>
        <alternativeName>
            <fullName evidence="8">IMP synthase</fullName>
        </alternativeName>
        <alternativeName>
            <fullName evidence="8">Inosinicase</fullName>
        </alternativeName>
    </domain>
</protein>
<sequence length="528" mass="59112">MTQKYAILSVSNKEGIIEFAKGLISLNYKILSTGGTLQVLHDNNIEAIDVSSYTQSEEMFDGRVKTLHPKIHGGILYRRNLESDRQTANKAGIYTIDLVCANLYPFKDTIQRTQDFHEIIDNIDIGGPSMIRAGAKNFQDVVVVVDCKDYKQVIETLKRNENTIEFRRNLMIKAFSHTAEYDCIIANYMNERFYNDMSENIFIVGKKVINTNYGENPHQKGALYENKDFYSKHFKTLKGNPSFNNFTDMNAAMKIATSFGKKACVCIVKHGNPCGFALKDSLIQSYQEAFKCDSISAYGGVVAINGILDKSLANEILKSYIEVVVASKVTLEAMEVFLHKKRIKIFECNAIDGTKPLMQSHDEDCDTLYFPRDMFDFKRIEGGFVYQNTDVIESDEVRNSQLMSNAKATQEQMLDLEIAYKIAALTKSNCVVYVKDSILVAIGMGMTSRVDASYAAIKKAQDMGLDLNGASLASEAFFPFKDSVTLAASVGVKAIIQPGGSIRDNEVIEEANKHSIALYFSGKRHFLH</sequence>
<dbReference type="CDD" id="cd01421">
    <property type="entry name" value="IMPCH"/>
    <property type="match status" value="1"/>
</dbReference>
<name>A0A3D8IS93_9HELI</name>